<feature type="region of interest" description="Disordered" evidence="1">
    <location>
        <begin position="155"/>
        <end position="189"/>
    </location>
</feature>
<evidence type="ECO:0000313" key="2">
    <source>
        <dbReference type="EMBL" id="KAB9092649.1"/>
    </source>
</evidence>
<gene>
    <name evidence="2" type="ORF">FH972_026960</name>
</gene>
<feature type="region of interest" description="Disordered" evidence="1">
    <location>
        <begin position="211"/>
        <end position="232"/>
    </location>
</feature>
<protein>
    <submittedName>
        <fullName evidence="2">Uncharacterized protein</fullName>
    </submittedName>
</protein>
<feature type="compositionally biased region" description="Polar residues" evidence="1">
    <location>
        <begin position="176"/>
        <end position="185"/>
    </location>
</feature>
<accession>A0A5N6L6B8</accession>
<keyword evidence="3" id="KW-1185">Reference proteome</keyword>
<sequence>MQEGTSVSQHLDKMEKIFKEFVAAEAEKRFEQQSEKTNAAQKNMFQKKNKHKVIAAVASTGKVGRLVWCRSALGKKGKLGLESSFAYRLCLEKKSVFLPSRPFPSRGRAPLVAGGSKSLVGTAHAPPMESDASVPKAVSDDVEVCAIQSDVTTGLGLLEPEGSPPPSHLSIGQDLTEPSTASPDQNPLGRLAVGSVERYYYRLALVLRKVPSQNPKKVKNKSSSPPSRGRRR</sequence>
<reference evidence="2 3" key="1">
    <citation type="submission" date="2019-06" db="EMBL/GenBank/DDBJ databases">
        <title>A chromosomal-level reference genome of Carpinus fangiana (Coryloideae, Betulaceae).</title>
        <authorList>
            <person name="Yang X."/>
            <person name="Wang Z."/>
            <person name="Zhang L."/>
            <person name="Hao G."/>
            <person name="Liu J."/>
            <person name="Yang Y."/>
        </authorList>
    </citation>
    <scope>NUCLEOTIDE SEQUENCE [LARGE SCALE GENOMIC DNA]</scope>
    <source>
        <strain evidence="2">Cfa_2016G</strain>
        <tissue evidence="2">Leaf</tissue>
    </source>
</reference>
<dbReference type="OrthoDB" id="10670177at2759"/>
<dbReference type="EMBL" id="VIBQ01000155">
    <property type="protein sequence ID" value="KAB9092649.1"/>
    <property type="molecule type" value="Genomic_DNA"/>
</dbReference>
<evidence type="ECO:0000256" key="1">
    <source>
        <dbReference type="SAM" id="MobiDB-lite"/>
    </source>
</evidence>
<proteinExistence type="predicted"/>
<name>A0A5N6L6B8_9ROSI</name>
<comment type="caution">
    <text evidence="2">The sequence shown here is derived from an EMBL/GenBank/DDBJ whole genome shotgun (WGS) entry which is preliminary data.</text>
</comment>
<evidence type="ECO:0000313" key="3">
    <source>
        <dbReference type="Proteomes" id="UP000327013"/>
    </source>
</evidence>
<dbReference type="AlphaFoldDB" id="A0A5N6L6B8"/>
<dbReference type="Proteomes" id="UP000327013">
    <property type="component" value="Unassembled WGS sequence"/>
</dbReference>
<organism evidence="2 3">
    <name type="scientific">Carpinus fangiana</name>
    <dbReference type="NCBI Taxonomy" id="176857"/>
    <lineage>
        <taxon>Eukaryota</taxon>
        <taxon>Viridiplantae</taxon>
        <taxon>Streptophyta</taxon>
        <taxon>Embryophyta</taxon>
        <taxon>Tracheophyta</taxon>
        <taxon>Spermatophyta</taxon>
        <taxon>Magnoliopsida</taxon>
        <taxon>eudicotyledons</taxon>
        <taxon>Gunneridae</taxon>
        <taxon>Pentapetalae</taxon>
        <taxon>rosids</taxon>
        <taxon>fabids</taxon>
        <taxon>Fagales</taxon>
        <taxon>Betulaceae</taxon>
        <taxon>Carpinus</taxon>
    </lineage>
</organism>